<organism evidence="3">
    <name type="scientific">Onchocerca flexuosa</name>
    <dbReference type="NCBI Taxonomy" id="387005"/>
    <lineage>
        <taxon>Eukaryota</taxon>
        <taxon>Metazoa</taxon>
        <taxon>Ecdysozoa</taxon>
        <taxon>Nematoda</taxon>
        <taxon>Chromadorea</taxon>
        <taxon>Rhabditida</taxon>
        <taxon>Spirurina</taxon>
        <taxon>Spiruromorpha</taxon>
        <taxon>Filarioidea</taxon>
        <taxon>Onchocercidae</taxon>
        <taxon>Onchocerca</taxon>
    </lineage>
</organism>
<protein>
    <submittedName>
        <fullName evidence="3">GSKIP domain-containing protein</fullName>
    </submittedName>
</protein>
<dbReference type="Proteomes" id="UP000267606">
    <property type="component" value="Unassembled WGS sequence"/>
</dbReference>
<reference evidence="1 2" key="2">
    <citation type="submission" date="2018-11" db="EMBL/GenBank/DDBJ databases">
        <authorList>
            <consortium name="Pathogen Informatics"/>
        </authorList>
    </citation>
    <scope>NUCLEOTIDE SEQUENCE [LARGE SCALE GENOMIC DNA]</scope>
</reference>
<dbReference type="EMBL" id="UZAJ01040714">
    <property type="protein sequence ID" value="VDP16187.1"/>
    <property type="molecule type" value="Genomic_DNA"/>
</dbReference>
<name>A0A183I3E1_9BILA</name>
<reference evidence="3" key="1">
    <citation type="submission" date="2016-06" db="UniProtKB">
        <authorList>
            <consortium name="WormBaseParasite"/>
        </authorList>
    </citation>
    <scope>IDENTIFICATION</scope>
</reference>
<evidence type="ECO:0000313" key="1">
    <source>
        <dbReference type="EMBL" id="VDP16187.1"/>
    </source>
</evidence>
<sequence>MLSPTISDEQRYRRRRPFRARELSPIWVPSQQTIQILLRKANLVVESAASFHLQVSVAYADPSGGSMIVTRRCQDGHLDVRIIYSREFIVAASASPYALLPPANFRQMVLEMMDIIAKFPKSYYNSKDSSQYRLGQF</sequence>
<dbReference type="WBParaSite" id="OFLC_0001426101-mRNA-1">
    <property type="protein sequence ID" value="OFLC_0001426101-mRNA-1"/>
    <property type="gene ID" value="OFLC_0001426101"/>
</dbReference>
<keyword evidence="2" id="KW-1185">Reference proteome</keyword>
<dbReference type="AlphaFoldDB" id="A0A183I3E1"/>
<accession>A0A183I3E1</accession>
<evidence type="ECO:0000313" key="2">
    <source>
        <dbReference type="Proteomes" id="UP000267606"/>
    </source>
</evidence>
<gene>
    <name evidence="1" type="ORF">OFLC_LOCUS14253</name>
</gene>
<proteinExistence type="predicted"/>
<evidence type="ECO:0000313" key="3">
    <source>
        <dbReference type="WBParaSite" id="OFLC_0001426101-mRNA-1"/>
    </source>
</evidence>